<sequence>MIMKDRTTFIAGVANHRSIAWSIAKAIDAAGGRLALGYLGEREREGIEKIVGQLEGSPML</sequence>
<dbReference type="InterPro" id="IPR036291">
    <property type="entry name" value="NAD(P)-bd_dom_sf"/>
</dbReference>
<dbReference type="SUPFAM" id="SSF51735">
    <property type="entry name" value="NAD(P)-binding Rossmann-fold domains"/>
    <property type="match status" value="1"/>
</dbReference>
<dbReference type="InterPro" id="IPR002347">
    <property type="entry name" value="SDR_fam"/>
</dbReference>
<reference evidence="1" key="1">
    <citation type="submission" date="2018-05" db="EMBL/GenBank/DDBJ databases">
        <authorList>
            <person name="Lanie J.A."/>
            <person name="Ng W.-L."/>
            <person name="Kazmierczak K.M."/>
            <person name="Andrzejewski T.M."/>
            <person name="Davidsen T.M."/>
            <person name="Wayne K.J."/>
            <person name="Tettelin H."/>
            <person name="Glass J.I."/>
            <person name="Rusch D."/>
            <person name="Podicherti R."/>
            <person name="Tsui H.-C.T."/>
            <person name="Winkler M.E."/>
        </authorList>
    </citation>
    <scope>NUCLEOTIDE SEQUENCE</scope>
</reference>
<dbReference type="EMBL" id="UINC01138459">
    <property type="protein sequence ID" value="SVD24411.1"/>
    <property type="molecule type" value="Genomic_DNA"/>
</dbReference>
<feature type="non-terminal residue" evidence="1">
    <location>
        <position position="60"/>
    </location>
</feature>
<dbReference type="Pfam" id="PF13561">
    <property type="entry name" value="adh_short_C2"/>
    <property type="match status" value="1"/>
</dbReference>
<organism evidence="1">
    <name type="scientific">marine metagenome</name>
    <dbReference type="NCBI Taxonomy" id="408172"/>
    <lineage>
        <taxon>unclassified sequences</taxon>
        <taxon>metagenomes</taxon>
        <taxon>ecological metagenomes</taxon>
    </lineage>
</organism>
<dbReference type="AlphaFoldDB" id="A0A382TSD2"/>
<name>A0A382TSD2_9ZZZZ</name>
<evidence type="ECO:0000313" key="1">
    <source>
        <dbReference type="EMBL" id="SVD24411.1"/>
    </source>
</evidence>
<gene>
    <name evidence="1" type="ORF">METZ01_LOCUS377265</name>
</gene>
<protein>
    <submittedName>
        <fullName evidence="1">Uncharacterized protein</fullName>
    </submittedName>
</protein>
<accession>A0A382TSD2</accession>
<proteinExistence type="predicted"/>